<dbReference type="Proteomes" id="UP000672657">
    <property type="component" value="Unassembled WGS sequence"/>
</dbReference>
<protein>
    <recommendedName>
        <fullName evidence="5">Lipoprotein</fullName>
    </recommendedName>
</protein>
<proteinExistence type="predicted"/>
<dbReference type="RefSeq" id="WP_244874041.1">
    <property type="nucleotide sequence ID" value="NZ_CAJPVI010000038.1"/>
</dbReference>
<dbReference type="PROSITE" id="PS51257">
    <property type="entry name" value="PROKAR_LIPOPROTEIN"/>
    <property type="match status" value="1"/>
</dbReference>
<name>A0ABM8TP43_9BURK</name>
<keyword evidence="2" id="KW-0732">Signal</keyword>
<sequence length="105" mass="11064">MTTLKHAARFARPVAMLSALTSLLLLGGCMNSTPRYDAQFGDALRTLRAMQTIDPNASANTDPVTGVDGRAATYAMDRYGQSFRNPPVESNPFVIGVGSGSNGSP</sequence>
<reference evidence="3 4" key="1">
    <citation type="submission" date="2021-03" db="EMBL/GenBank/DDBJ databases">
        <authorList>
            <person name="Peeters C."/>
        </authorList>
    </citation>
    <scope>NUCLEOTIDE SEQUENCE [LARGE SCALE GENOMIC DNA]</scope>
    <source>
        <strain evidence="3 4">LMG 26411</strain>
    </source>
</reference>
<dbReference type="EMBL" id="CAJPVI010000038">
    <property type="protein sequence ID" value="CAG2156803.1"/>
    <property type="molecule type" value="Genomic_DNA"/>
</dbReference>
<evidence type="ECO:0000313" key="4">
    <source>
        <dbReference type="Proteomes" id="UP000672657"/>
    </source>
</evidence>
<evidence type="ECO:0000313" key="3">
    <source>
        <dbReference type="EMBL" id="CAG2156803.1"/>
    </source>
</evidence>
<feature type="chain" id="PRO_5046648023" description="Lipoprotein" evidence="2">
    <location>
        <begin position="28"/>
        <end position="105"/>
    </location>
</feature>
<organism evidence="3 4">
    <name type="scientific">Cupriavidus numazuensis</name>
    <dbReference type="NCBI Taxonomy" id="221992"/>
    <lineage>
        <taxon>Bacteria</taxon>
        <taxon>Pseudomonadati</taxon>
        <taxon>Pseudomonadota</taxon>
        <taxon>Betaproteobacteria</taxon>
        <taxon>Burkholderiales</taxon>
        <taxon>Burkholderiaceae</taxon>
        <taxon>Cupriavidus</taxon>
    </lineage>
</organism>
<evidence type="ECO:0008006" key="5">
    <source>
        <dbReference type="Google" id="ProtNLM"/>
    </source>
</evidence>
<comment type="caution">
    <text evidence="3">The sequence shown here is derived from an EMBL/GenBank/DDBJ whole genome shotgun (WGS) entry which is preliminary data.</text>
</comment>
<feature type="region of interest" description="Disordered" evidence="1">
    <location>
        <begin position="83"/>
        <end position="105"/>
    </location>
</feature>
<keyword evidence="4" id="KW-1185">Reference proteome</keyword>
<accession>A0ABM8TP43</accession>
<gene>
    <name evidence="3" type="ORF">LMG26411_05370</name>
</gene>
<feature type="signal peptide" evidence="2">
    <location>
        <begin position="1"/>
        <end position="27"/>
    </location>
</feature>
<evidence type="ECO:0000256" key="2">
    <source>
        <dbReference type="SAM" id="SignalP"/>
    </source>
</evidence>
<evidence type="ECO:0000256" key="1">
    <source>
        <dbReference type="SAM" id="MobiDB-lite"/>
    </source>
</evidence>